<feature type="chain" id="PRO_5027044827" description="Integral membrane protein" evidence="1">
    <location>
        <begin position="36"/>
        <end position="321"/>
    </location>
</feature>
<evidence type="ECO:0000256" key="1">
    <source>
        <dbReference type="SAM" id="SignalP"/>
    </source>
</evidence>
<dbReference type="EMBL" id="CADCUR010000115">
    <property type="protein sequence ID" value="CAA9398079.1"/>
    <property type="molecule type" value="Genomic_DNA"/>
</dbReference>
<keyword evidence="1" id="KW-0732">Signal</keyword>
<evidence type="ECO:0008006" key="3">
    <source>
        <dbReference type="Google" id="ProtNLM"/>
    </source>
</evidence>
<sequence length="321" mass="35275">MSKKTITKKSSFVILLTIFCSLFSGCFSISSSPTANDNRAAGNVSTRYEKAEIVGAIKTDEITESSGIAASKCQPDVFWTHNDSDGGTFIFAVNSKGEKLGTWEVGNSRNTDWEDIAALRNADGECFLYIGDIGDNRRAREFLAVFRVPEPTISATGKTSNEKTPLYAESIEQIRFRYPDGSHDAETLLAHPQTGDLYILTKRLRGAASVFKLSKNYTPKRINPLEKIADFSVPAVPNGFLTGGDISPDGRRVVLCDYFSAYEIVLPEAAKNFDNIWREKPLIVELGEREQGEAVCYAADGAAIYATSENANSPIIKVRRK</sequence>
<protein>
    <recommendedName>
        <fullName evidence="3">Integral membrane protein</fullName>
    </recommendedName>
</protein>
<reference evidence="2" key="1">
    <citation type="submission" date="2020-02" db="EMBL/GenBank/DDBJ databases">
        <authorList>
            <person name="Meier V. D."/>
        </authorList>
    </citation>
    <scope>NUCLEOTIDE SEQUENCE</scope>
    <source>
        <strain evidence="2">AVDCRST_MAG74</strain>
    </source>
</reference>
<accession>A0A6J4NX93</accession>
<dbReference type="PROSITE" id="PS51257">
    <property type="entry name" value="PROKAR_LIPOPROTEIN"/>
    <property type="match status" value="1"/>
</dbReference>
<organism evidence="2">
    <name type="scientific">uncultured Pyrinomonadaceae bacterium</name>
    <dbReference type="NCBI Taxonomy" id="2283094"/>
    <lineage>
        <taxon>Bacteria</taxon>
        <taxon>Pseudomonadati</taxon>
        <taxon>Acidobacteriota</taxon>
        <taxon>Blastocatellia</taxon>
        <taxon>Blastocatellales</taxon>
        <taxon>Pyrinomonadaceae</taxon>
        <taxon>environmental samples</taxon>
    </lineage>
</organism>
<proteinExistence type="predicted"/>
<dbReference type="AlphaFoldDB" id="A0A6J4NX93"/>
<feature type="signal peptide" evidence="1">
    <location>
        <begin position="1"/>
        <end position="35"/>
    </location>
</feature>
<evidence type="ECO:0000313" key="2">
    <source>
        <dbReference type="EMBL" id="CAA9398079.1"/>
    </source>
</evidence>
<gene>
    <name evidence="2" type="ORF">AVDCRST_MAG74-1513</name>
</gene>
<name>A0A6J4NX93_9BACT</name>